<dbReference type="PaxDb" id="243275-TDE_1160"/>
<dbReference type="AlphaFoldDB" id="Q73NJ2"/>
<dbReference type="HOGENOM" id="CLU_576092_0_0_12"/>
<feature type="compositionally biased region" description="Basic and acidic residues" evidence="1">
    <location>
        <begin position="242"/>
        <end position="256"/>
    </location>
</feature>
<dbReference type="GeneID" id="2741492"/>
<feature type="compositionally biased region" description="Basic and acidic residues" evidence="1">
    <location>
        <begin position="316"/>
        <end position="338"/>
    </location>
</feature>
<evidence type="ECO:0000313" key="2">
    <source>
        <dbReference type="EMBL" id="AAS11649.1"/>
    </source>
</evidence>
<evidence type="ECO:0000256" key="1">
    <source>
        <dbReference type="SAM" id="MobiDB-lite"/>
    </source>
</evidence>
<dbReference type="PATRIC" id="fig|243275.7.peg.1119"/>
<name>Q73NJ2_TREDE</name>
<accession>Q73NJ2</accession>
<feature type="compositionally biased region" description="Basic and acidic residues" evidence="1">
    <location>
        <begin position="265"/>
        <end position="281"/>
    </location>
</feature>
<feature type="compositionally biased region" description="Polar residues" evidence="1">
    <location>
        <begin position="227"/>
        <end position="237"/>
    </location>
</feature>
<proteinExistence type="predicted"/>
<dbReference type="EMBL" id="AE017226">
    <property type="protein sequence ID" value="AAS11649.1"/>
    <property type="molecule type" value="Genomic_DNA"/>
</dbReference>
<keyword evidence="3" id="KW-1185">Reference proteome</keyword>
<feature type="region of interest" description="Disordered" evidence="1">
    <location>
        <begin position="190"/>
        <end position="350"/>
    </location>
</feature>
<dbReference type="STRING" id="243275.TDE_1160"/>
<feature type="region of interest" description="Disordered" evidence="1">
    <location>
        <begin position="126"/>
        <end position="161"/>
    </location>
</feature>
<reference evidence="2 3" key="1">
    <citation type="journal article" date="2004" name="Proc. Natl. Acad. Sci. U.S.A.">
        <title>Comparison of the genome of the oral pathogen Treponema denticola with other spirochete genomes.</title>
        <authorList>
            <person name="Seshadri R."/>
            <person name="Myers G.S."/>
            <person name="Tettelin H."/>
            <person name="Eisen J.A."/>
            <person name="Heidelberg J.F."/>
            <person name="Dodson R.J."/>
            <person name="Davidsen T.M."/>
            <person name="DeBoy R.T."/>
            <person name="Fouts D.E."/>
            <person name="Haft D.H."/>
            <person name="Selengut J."/>
            <person name="Ren Q."/>
            <person name="Brinkac L.M."/>
            <person name="Madupu R."/>
            <person name="Kolonay J."/>
            <person name="Durkin S.A."/>
            <person name="Daugherty S.C."/>
            <person name="Shetty J."/>
            <person name="Shvartsbeyn A."/>
            <person name="Gebregeorgis E."/>
            <person name="Geer K."/>
            <person name="Tsegaye G."/>
            <person name="Malek J."/>
            <person name="Ayodeji B."/>
            <person name="Shatsman S."/>
            <person name="McLeod M.P."/>
            <person name="Smajs D."/>
            <person name="Howell J.K."/>
            <person name="Pal S."/>
            <person name="Amin A."/>
            <person name="Vashisth P."/>
            <person name="McNeill T.Z."/>
            <person name="Xiang Q."/>
            <person name="Sodergren E."/>
            <person name="Baca E."/>
            <person name="Weinstock G.M."/>
            <person name="Norris S.J."/>
            <person name="Fraser C.M."/>
            <person name="Paulsen I.T."/>
        </authorList>
    </citation>
    <scope>NUCLEOTIDE SEQUENCE [LARGE SCALE GENOMIC DNA]</scope>
    <source>
        <strain evidence="3">ATCC 35405 / DSM 14222 / CIP 103919 / JCM 8153 / KCTC 15104</strain>
    </source>
</reference>
<dbReference type="RefSeq" id="WP_010956906.1">
    <property type="nucleotide sequence ID" value="NC_002967.9"/>
</dbReference>
<sequence length="474" mass="54279">MADGKTLTWRKFPRDTITNPALLFIAKKLPKERQHQVFTLFVALYCNADDDGVVDLSDLAVFSYTCIMSEDDLVDLLYRFLDRHIIEEITISGVPAYRIAGWLDPYPGRMTAAEKQAAYRSRIAEKKQPEKRSFLGSKGRQAPPAENPIDTPKPDVSDDTDAVYDEAGELSDDEILALFLRLEKEDEMEAPIKIVEPPESAAAETPKSVTERYPDVTGVTGEKNEVTAENCSVTQRYPTPLKTEETDRRDRERQTEGEEIETEEREMRDRETERETDRGEIDIEDTEQKKRKGRKRKDKTHTDRAENPARAPTGEILKEREAEEKETEEPPEREREPAPELAAVAEDTKKTKREAERRRACFKILWTFFNDKNPMGFVDEEAELLACAELAKMIVKLEDEKNTAEIIACQFTNSFNRLLNKGGYFENMPCTPIMLLKPGNYSKVFYSVSKILHPKDQGGMHWAAELKKVMDNEL</sequence>
<evidence type="ECO:0000313" key="3">
    <source>
        <dbReference type="Proteomes" id="UP000008212"/>
    </source>
</evidence>
<protein>
    <submittedName>
        <fullName evidence="2">Uncharacterized protein</fullName>
    </submittedName>
</protein>
<dbReference type="KEGG" id="tde:TDE_1160"/>
<dbReference type="Proteomes" id="UP000008212">
    <property type="component" value="Chromosome"/>
</dbReference>
<organism evidence="2 3">
    <name type="scientific">Treponema denticola (strain ATCC 35405 / DSM 14222 / CIP 103919 / JCM 8153 / KCTC 15104)</name>
    <dbReference type="NCBI Taxonomy" id="243275"/>
    <lineage>
        <taxon>Bacteria</taxon>
        <taxon>Pseudomonadati</taxon>
        <taxon>Spirochaetota</taxon>
        <taxon>Spirochaetia</taxon>
        <taxon>Spirochaetales</taxon>
        <taxon>Treponemataceae</taxon>
        <taxon>Treponema</taxon>
    </lineage>
</organism>
<feature type="compositionally biased region" description="Basic residues" evidence="1">
    <location>
        <begin position="289"/>
        <end position="299"/>
    </location>
</feature>
<gene>
    <name evidence="2" type="ordered locus">TDE_1160</name>
</gene>